<sequence length="220" mass="24902">MQIELIETDRQEKTFVAIMTDSLCGDTLGIDEYVTRFRPLQGCVKDVTATKEYLEGQINTNEYKLHLCALLNKDAAQEAIIDGCCQHPSQARNENVGFLNYAEHTSHKEAAEEFWPIQPNRINETLVRDDSQSQGRWDLATQEMAKLNVEVAQKNLHATIVEDSCPPNLVIRSCIEASTAKPNAAIYRPKRLLDSLSLSHLKVEQLLTESNLAKYLNNWN</sequence>
<organism evidence="1">
    <name type="scientific">Nostoc sp. CAVN2</name>
    <dbReference type="NCBI Taxonomy" id="1510471"/>
    <lineage>
        <taxon>Bacteria</taxon>
        <taxon>Bacillati</taxon>
        <taxon>Cyanobacteriota</taxon>
        <taxon>Cyanophyceae</taxon>
        <taxon>Nostocales</taxon>
        <taxon>Nostocaceae</taxon>
        <taxon>Nostoc</taxon>
    </lineage>
</organism>
<protein>
    <submittedName>
        <fullName evidence="1">Caspase-like domain-containing protein</fullName>
    </submittedName>
</protein>
<evidence type="ECO:0000313" key="1">
    <source>
        <dbReference type="EMBL" id="AMB48452.1"/>
    </source>
</evidence>
<reference evidence="1" key="1">
    <citation type="journal article" date="2016" name="Mar. Drugs">
        <title>Effects of Halide Ions on the Carbamidocyclophane Biosynthesis in Nostoc sp. CAVN2.</title>
        <authorList>
            <person name="Preisitsch M."/>
            <person name="Heiden S.E."/>
            <person name="Beerbaum M."/>
            <person name="Niedermeyer T.H.J."/>
            <person name="Schneefeld M."/>
            <person name="Herrmann J."/>
            <person name="Kumpfmueller J."/>
            <person name="Thuermer A."/>
            <person name="Neidhardt I."/>
            <person name="Wiesner C."/>
            <person name="Daniel R."/>
            <person name="Mueller R."/>
            <person name="Bange F.-C."/>
            <person name="Schmieder P."/>
            <person name="Schweder T."/>
            <person name="Mundt S."/>
        </authorList>
    </citation>
    <scope>NUCLEOTIDE SEQUENCE</scope>
    <source>
        <strain evidence="1">CAVN2</strain>
    </source>
</reference>
<dbReference type="Gene3D" id="3.40.50.1460">
    <property type="match status" value="1"/>
</dbReference>
<accession>A0A0Y0JDC4</accession>
<dbReference type="AlphaFoldDB" id="A0A0Y0JDC4"/>
<dbReference type="EMBL" id="KT826756">
    <property type="protein sequence ID" value="AMB48452.1"/>
    <property type="molecule type" value="Genomic_DNA"/>
</dbReference>
<name>A0A0Y0JDC4_9NOSO</name>
<proteinExistence type="predicted"/>